<dbReference type="GO" id="GO:0016887">
    <property type="term" value="F:ATP hydrolysis activity"/>
    <property type="evidence" value="ECO:0007669"/>
    <property type="project" value="RHEA"/>
</dbReference>
<keyword evidence="6" id="KW-1185">Reference proteome</keyword>
<dbReference type="InterPro" id="IPR027417">
    <property type="entry name" value="P-loop_NTPase"/>
</dbReference>
<dbReference type="AlphaFoldDB" id="A0A165FKZ1"/>
<proteinExistence type="inferred from homology"/>
<dbReference type="GO" id="GO:0009338">
    <property type="term" value="C:exodeoxyribonuclease V complex"/>
    <property type="evidence" value="ECO:0007669"/>
    <property type="project" value="InterPro"/>
</dbReference>
<dbReference type="GO" id="GO:0005524">
    <property type="term" value="F:ATP binding"/>
    <property type="evidence" value="ECO:0007669"/>
    <property type="project" value="UniProtKB-UniRule"/>
</dbReference>
<name>A0A165FKZ1_9NEIS</name>
<comment type="similarity">
    <text evidence="3">Belongs to the RecD family.</text>
</comment>
<evidence type="ECO:0000313" key="6">
    <source>
        <dbReference type="Proteomes" id="UP000076625"/>
    </source>
</evidence>
<keyword evidence="3" id="KW-0234">DNA repair</keyword>
<evidence type="ECO:0000259" key="4">
    <source>
        <dbReference type="SMART" id="SM00382"/>
    </source>
</evidence>
<keyword evidence="1 3" id="KW-0547">Nucleotide-binding</keyword>
<dbReference type="CDD" id="cd18809">
    <property type="entry name" value="SF1_C_RecD"/>
    <property type="match status" value="1"/>
</dbReference>
<dbReference type="SMART" id="SM00382">
    <property type="entry name" value="AAA"/>
    <property type="match status" value="1"/>
</dbReference>
<dbReference type="InterPro" id="IPR006344">
    <property type="entry name" value="RecD"/>
</dbReference>
<sequence length="553" mass="56802">MFERLGPAPSGAVGGALARQLARLVAANGAGHVCVGLSGADARLVAAHPAVGPAGGYAPLILDARRRLYFARHWHDEARLADTLARLAAEPLAADAAAARAALDALFGEHSGASRQRLAAALALRQRFLLIAGGPGTGKTTTVVRLLALIAQASARAPVIAMAAPTGKAAARLSESVRAARDALPVSDAVRALLPERAQTLHRLLGLAPGAARPRHHRGAPLPLDVLVIDEGSMVDLAMMARVADALPASARLIVLGDPDQLASVEAGSVLADLARGEAWRPGTAAWLAEAGCAVPPADGDALLPDCVVRLTESHRFGATSAIGRLARAVNAGDAAAAARLLDHDGGDDAGWLASPDGLVDALFAARADYFALARAGASADALFAAFARHMLLCTERRQVGALNAGLEARLEAAGFKAPGADWYPGRAVMIGVNDYAVGLFNGDVGLCVETAAGRRVLFPEAGGGFRALAPGRLPAHETVFAMTVHKSQGSEFDEVWLALGDGAGASRALVYTAITRARRRFALAADPARLAAALANAAPRDSGLADRLRRAC</sequence>
<comment type="miscellaneous">
    <text evidence="3">In the RecBCD complex, RecB has a slow 3'-5' helicase, an exonuclease activity and loads RecA onto ssDNA, RecD has a fast 5'-3' helicase activity, while RecC stimulates the ATPase and processivity of the RecB helicase and contributes to recognition of the Chi site.</text>
</comment>
<dbReference type="InterPro" id="IPR050534">
    <property type="entry name" value="Coronavir_polyprotein_1ab"/>
</dbReference>
<comment type="catalytic activity">
    <reaction evidence="3">
        <text>ATP + H2O = ADP + phosphate + H(+)</text>
        <dbReference type="Rhea" id="RHEA:13065"/>
        <dbReference type="ChEBI" id="CHEBI:15377"/>
        <dbReference type="ChEBI" id="CHEBI:15378"/>
        <dbReference type="ChEBI" id="CHEBI:30616"/>
        <dbReference type="ChEBI" id="CHEBI:43474"/>
        <dbReference type="ChEBI" id="CHEBI:456216"/>
        <dbReference type="EC" id="5.6.2.3"/>
    </reaction>
</comment>
<dbReference type="HAMAP" id="MF_01487">
    <property type="entry name" value="RecD"/>
    <property type="match status" value="1"/>
</dbReference>
<keyword evidence="3" id="KW-0269">Exonuclease</keyword>
<dbReference type="SUPFAM" id="SSF52540">
    <property type="entry name" value="P-loop containing nucleoside triphosphate hydrolases"/>
    <property type="match status" value="2"/>
</dbReference>
<reference evidence="6" key="1">
    <citation type="submission" date="2016-01" db="EMBL/GenBank/DDBJ databases">
        <title>Draft genome of Chromobacterium sp. F49.</title>
        <authorList>
            <person name="Hong K.W."/>
        </authorList>
    </citation>
    <scope>NUCLEOTIDE SEQUENCE [LARGE SCALE GENOMIC DNA]</scope>
    <source>
        <strain evidence="6">CN10</strain>
    </source>
</reference>
<keyword evidence="3" id="KW-0413">Isomerase</keyword>
<feature type="domain" description="AAA+ ATPase" evidence="4">
    <location>
        <begin position="125"/>
        <end position="278"/>
    </location>
</feature>
<dbReference type="InterPro" id="IPR003593">
    <property type="entry name" value="AAA+_ATPase"/>
</dbReference>
<dbReference type="GO" id="GO:0003677">
    <property type="term" value="F:DNA binding"/>
    <property type="evidence" value="ECO:0007669"/>
    <property type="project" value="UniProtKB-UniRule"/>
</dbReference>
<dbReference type="Pfam" id="PF13245">
    <property type="entry name" value="AAA_19"/>
    <property type="match status" value="1"/>
</dbReference>
<keyword evidence="3" id="KW-0378">Hydrolase</keyword>
<keyword evidence="2 3" id="KW-0067">ATP-binding</keyword>
<protein>
    <recommendedName>
        <fullName evidence="3">RecBCD enzyme subunit RecD</fullName>
        <ecNumber evidence="3">5.6.2.3</ecNumber>
    </recommendedName>
    <alternativeName>
        <fullName evidence="3">DNA 5'-3' helicase subunit RecD</fullName>
    </alternativeName>
    <alternativeName>
        <fullName evidence="3">Exonuclease V subunit RecD</fullName>
        <shortName evidence="3">ExoV subunit RecD</shortName>
    </alternativeName>
    <alternativeName>
        <fullName evidence="3">Helicase/nuclease RecBCD subunit RecD</fullName>
    </alternativeName>
</protein>
<dbReference type="STRING" id="1452487.AVW16_07805"/>
<comment type="function">
    <text evidence="3">A helicase/nuclease that prepares dsDNA breaks (DSB) for recombinational DNA repair. Binds to DSBs and unwinds DNA via a highly rapid and processive ATP-dependent bidirectional helicase activity. Unwinds dsDNA until it encounters a Chi (crossover hotspot instigator) sequence from the 3' direction. Cuts ssDNA a few nucleotides 3' to the Chi site. The properties and activities of the enzyme are changed at Chi. The Chi-altered holoenzyme produces a long 3'-ssDNA overhang and facilitates RecA-binding to the ssDNA for homologous DNA recombination and repair. Holoenzyme degrades any linearized DNA that is unable to undergo homologous recombination. In the holoenzyme this subunit has ssDNA-dependent ATPase and 5'-3' helicase activity. When added to pre-assembled RecBC greatly stimulates nuclease activity and augments holoenzyme processivity. Negatively regulates the RecA-loading ability of RecBCD.</text>
</comment>
<keyword evidence="3" id="KW-0227">DNA damage</keyword>
<gene>
    <name evidence="3" type="primary">recD</name>
    <name evidence="5" type="ORF">AVW16_07805</name>
</gene>
<dbReference type="GO" id="GO:0008854">
    <property type="term" value="F:exodeoxyribonuclease V activity"/>
    <property type="evidence" value="ECO:0007669"/>
    <property type="project" value="InterPro"/>
</dbReference>
<dbReference type="CDD" id="cd17933">
    <property type="entry name" value="DEXSc_RecD-like"/>
    <property type="match status" value="1"/>
</dbReference>
<dbReference type="InterPro" id="IPR027785">
    <property type="entry name" value="UvrD-like_helicase_C"/>
</dbReference>
<comment type="subunit">
    <text evidence="3">Heterotrimer of RecB, RecC and RecD. All subunits contribute to DNA-binding.</text>
</comment>
<dbReference type="GO" id="GO:0000724">
    <property type="term" value="P:double-strand break repair via homologous recombination"/>
    <property type="evidence" value="ECO:0007669"/>
    <property type="project" value="UniProtKB-UniRule"/>
</dbReference>
<dbReference type="Pfam" id="PF13538">
    <property type="entry name" value="UvrD_C_2"/>
    <property type="match status" value="1"/>
</dbReference>
<dbReference type="NCBIfam" id="TIGR01447">
    <property type="entry name" value="recD"/>
    <property type="match status" value="1"/>
</dbReference>
<accession>A0A165FKZ1</accession>
<dbReference type="EMBL" id="LQQU01000013">
    <property type="protein sequence ID" value="KZE33585.1"/>
    <property type="molecule type" value="Genomic_DNA"/>
</dbReference>
<dbReference type="Gene3D" id="3.40.50.300">
    <property type="entry name" value="P-loop containing nucleotide triphosphate hydrolases"/>
    <property type="match status" value="3"/>
</dbReference>
<evidence type="ECO:0000313" key="5">
    <source>
        <dbReference type="EMBL" id="KZE33585.1"/>
    </source>
</evidence>
<evidence type="ECO:0000256" key="2">
    <source>
        <dbReference type="ARBA" id="ARBA00022840"/>
    </source>
</evidence>
<feature type="binding site" evidence="3">
    <location>
        <begin position="133"/>
        <end position="140"/>
    </location>
    <ligand>
        <name>ATP</name>
        <dbReference type="ChEBI" id="CHEBI:30616"/>
    </ligand>
</feature>
<dbReference type="GO" id="GO:0043139">
    <property type="term" value="F:5'-3' DNA helicase activity"/>
    <property type="evidence" value="ECO:0007669"/>
    <property type="project" value="UniProtKB-UniRule"/>
</dbReference>
<evidence type="ECO:0000256" key="1">
    <source>
        <dbReference type="ARBA" id="ARBA00022741"/>
    </source>
</evidence>
<keyword evidence="3" id="KW-0238">DNA-binding</keyword>
<comment type="caution">
    <text evidence="5">The sequence shown here is derived from an EMBL/GenBank/DDBJ whole genome shotgun (WGS) entry which is preliminary data.</text>
</comment>
<keyword evidence="3" id="KW-0347">Helicase</keyword>
<keyword evidence="3" id="KW-0540">Nuclease</keyword>
<dbReference type="PANTHER" id="PTHR43788">
    <property type="entry name" value="DNA2/NAM7 HELICASE FAMILY MEMBER"/>
    <property type="match status" value="1"/>
</dbReference>
<evidence type="ECO:0000256" key="3">
    <source>
        <dbReference type="HAMAP-Rule" id="MF_01487"/>
    </source>
</evidence>
<organism evidence="5 6">
    <name type="scientific">Crenobacter luteus</name>
    <dbReference type="NCBI Taxonomy" id="1452487"/>
    <lineage>
        <taxon>Bacteria</taxon>
        <taxon>Pseudomonadati</taxon>
        <taxon>Pseudomonadota</taxon>
        <taxon>Betaproteobacteria</taxon>
        <taxon>Neisseriales</taxon>
        <taxon>Neisseriaceae</taxon>
        <taxon>Crenobacter</taxon>
    </lineage>
</organism>
<dbReference type="EC" id="5.6.2.3" evidence="3"/>
<dbReference type="Proteomes" id="UP000076625">
    <property type="component" value="Unassembled WGS sequence"/>
</dbReference>
<dbReference type="PANTHER" id="PTHR43788:SF6">
    <property type="entry name" value="DNA HELICASE B"/>
    <property type="match status" value="1"/>
</dbReference>
<dbReference type="GO" id="GO:0017116">
    <property type="term" value="F:single-stranded DNA helicase activity"/>
    <property type="evidence" value="ECO:0007669"/>
    <property type="project" value="TreeGrafter"/>
</dbReference>